<feature type="domain" description="AMP-binding enzyme C-terminal" evidence="4">
    <location>
        <begin position="425"/>
        <end position="499"/>
    </location>
</feature>
<feature type="domain" description="AMP-dependent synthetase/ligase" evidence="3">
    <location>
        <begin position="21"/>
        <end position="375"/>
    </location>
</feature>
<dbReference type="PROSITE" id="PS00455">
    <property type="entry name" value="AMP_BINDING"/>
    <property type="match status" value="1"/>
</dbReference>
<gene>
    <name evidence="5" type="ORF">FGD71_037190</name>
</gene>
<name>A0A505D6C4_9ACTN</name>
<dbReference type="Gene3D" id="3.40.50.12780">
    <property type="entry name" value="N-terminal domain of ligase-like"/>
    <property type="match status" value="1"/>
</dbReference>
<proteinExistence type="inferred from homology"/>
<evidence type="ECO:0000256" key="1">
    <source>
        <dbReference type="ARBA" id="ARBA00006432"/>
    </source>
</evidence>
<dbReference type="Gene3D" id="3.30.300.30">
    <property type="match status" value="1"/>
</dbReference>
<dbReference type="GO" id="GO:0031956">
    <property type="term" value="F:medium-chain fatty acid-CoA ligase activity"/>
    <property type="evidence" value="ECO:0007669"/>
    <property type="project" value="TreeGrafter"/>
</dbReference>
<dbReference type="EMBL" id="VCHX02000296">
    <property type="protein sequence ID" value="TPQ17305.1"/>
    <property type="molecule type" value="Genomic_DNA"/>
</dbReference>
<protein>
    <submittedName>
        <fullName evidence="5">Long-chain fatty acid--CoA ligase</fullName>
    </submittedName>
</protein>
<dbReference type="PANTHER" id="PTHR43201:SF5">
    <property type="entry name" value="MEDIUM-CHAIN ACYL-COA LIGASE ACSF2, MITOCHONDRIAL"/>
    <property type="match status" value="1"/>
</dbReference>
<dbReference type="InterPro" id="IPR042099">
    <property type="entry name" value="ANL_N_sf"/>
</dbReference>
<organism evidence="5 6">
    <name type="scientific">Streptomyces sporangiiformans</name>
    <dbReference type="NCBI Taxonomy" id="2315329"/>
    <lineage>
        <taxon>Bacteria</taxon>
        <taxon>Bacillati</taxon>
        <taxon>Actinomycetota</taxon>
        <taxon>Actinomycetes</taxon>
        <taxon>Kitasatosporales</taxon>
        <taxon>Streptomycetaceae</taxon>
        <taxon>Streptomyces</taxon>
    </lineage>
</organism>
<dbReference type="PANTHER" id="PTHR43201">
    <property type="entry name" value="ACYL-COA SYNTHETASE"/>
    <property type="match status" value="1"/>
</dbReference>
<sequence length="512" mass="53485">MSAASTAPAGADTWFGAHLVASAAEVPSRVALVFTDRSWTYAELELAIRRTVARLEKAGVRGGDRVVMQGAARPEALITLFAVTRMGAVLVPVHPQVTGGELAVVCEETAPRAVVADEGFWEHRPAVAADSAPSAPLRLTWDDLRPGDGPSAAVAEGLHVEPPAGSDIAVIAFTSGTSGRPKGVALTHDNLHWSMVAGLSRLPVGEDDVALVATPLAHVAVLGGLPQCTWARRGTVVLAPKFDAGLFIDLVRDHGVTCAFAVPAMAALLARHPRFGDGGLNTLRWVLSGGAPVQTATRARLDERGIGVVNSFGLTETSAGVTYSALDAAGEPPTSAGRPAPGVELRVVDEAGSPAPVEAPGEIWVRGPSVASSYWTPTGPRSTTDPDGWFHTGDRGRIDAQGRLEVVGRVKDTIITGGENVDPAEVENALTDLPGVVEVAVSGAPDPVWGEVVTAFLVTTDGEPSLDDLRDHLDGRLARHKWPRRLCVVPALPRGATGKLQRARLTALLHND</sequence>
<evidence type="ECO:0000259" key="3">
    <source>
        <dbReference type="Pfam" id="PF00501"/>
    </source>
</evidence>
<comment type="similarity">
    <text evidence="1">Belongs to the ATP-dependent AMP-binding enzyme family.</text>
</comment>
<dbReference type="Proteomes" id="UP000317378">
    <property type="component" value="Unassembled WGS sequence"/>
</dbReference>
<evidence type="ECO:0000313" key="6">
    <source>
        <dbReference type="Proteomes" id="UP000317378"/>
    </source>
</evidence>
<evidence type="ECO:0000313" key="5">
    <source>
        <dbReference type="EMBL" id="TPQ17305.1"/>
    </source>
</evidence>
<keyword evidence="2 5" id="KW-0436">Ligase</keyword>
<dbReference type="InterPro" id="IPR045851">
    <property type="entry name" value="AMP-bd_C_sf"/>
</dbReference>
<dbReference type="SUPFAM" id="SSF56801">
    <property type="entry name" value="Acetyl-CoA synthetase-like"/>
    <property type="match status" value="1"/>
</dbReference>
<dbReference type="RefSeq" id="WP_119104960.1">
    <property type="nucleotide sequence ID" value="NZ_QXMJ01000296.1"/>
</dbReference>
<evidence type="ECO:0000256" key="2">
    <source>
        <dbReference type="ARBA" id="ARBA00022598"/>
    </source>
</evidence>
<dbReference type="InterPro" id="IPR000873">
    <property type="entry name" value="AMP-dep_synth/lig_dom"/>
</dbReference>
<accession>A0A505D6C4</accession>
<reference evidence="5 6" key="1">
    <citation type="submission" date="2019-06" db="EMBL/GenBank/DDBJ databases">
        <title>Streptomyces sporangiiformans sp. nov., a novel actinomycete isolated from soil in Mount Song.</title>
        <authorList>
            <person name="Han L."/>
        </authorList>
    </citation>
    <scope>NUCLEOTIDE SEQUENCE [LARGE SCALE GENOMIC DNA]</scope>
    <source>
        <strain evidence="5 6">NEAU-SSA 1</strain>
    </source>
</reference>
<dbReference type="OrthoDB" id="9803968at2"/>
<dbReference type="InterPro" id="IPR025110">
    <property type="entry name" value="AMP-bd_C"/>
</dbReference>
<dbReference type="InterPro" id="IPR020845">
    <property type="entry name" value="AMP-binding_CS"/>
</dbReference>
<dbReference type="GO" id="GO:0006631">
    <property type="term" value="P:fatty acid metabolic process"/>
    <property type="evidence" value="ECO:0007669"/>
    <property type="project" value="TreeGrafter"/>
</dbReference>
<dbReference type="Pfam" id="PF00501">
    <property type="entry name" value="AMP-binding"/>
    <property type="match status" value="1"/>
</dbReference>
<comment type="caution">
    <text evidence="5">The sequence shown here is derived from an EMBL/GenBank/DDBJ whole genome shotgun (WGS) entry which is preliminary data.</text>
</comment>
<dbReference type="AlphaFoldDB" id="A0A505D6C4"/>
<evidence type="ECO:0000259" key="4">
    <source>
        <dbReference type="Pfam" id="PF13193"/>
    </source>
</evidence>
<keyword evidence="6" id="KW-1185">Reference proteome</keyword>
<dbReference type="Pfam" id="PF13193">
    <property type="entry name" value="AMP-binding_C"/>
    <property type="match status" value="1"/>
</dbReference>